<dbReference type="EMBL" id="UYRT01083220">
    <property type="protein sequence ID" value="VDN27128.1"/>
    <property type="molecule type" value="Genomic_DNA"/>
</dbReference>
<dbReference type="Proteomes" id="UP000271098">
    <property type="component" value="Unassembled WGS sequence"/>
</dbReference>
<keyword evidence="2" id="KW-1185">Reference proteome</keyword>
<organism evidence="1 2">
    <name type="scientific">Gongylonema pulchrum</name>
    <dbReference type="NCBI Taxonomy" id="637853"/>
    <lineage>
        <taxon>Eukaryota</taxon>
        <taxon>Metazoa</taxon>
        <taxon>Ecdysozoa</taxon>
        <taxon>Nematoda</taxon>
        <taxon>Chromadorea</taxon>
        <taxon>Rhabditida</taxon>
        <taxon>Spirurina</taxon>
        <taxon>Spiruromorpha</taxon>
        <taxon>Spiruroidea</taxon>
        <taxon>Gongylonematidae</taxon>
        <taxon>Gongylonema</taxon>
    </lineage>
</organism>
<evidence type="ECO:0000313" key="1">
    <source>
        <dbReference type="EMBL" id="VDN27128.1"/>
    </source>
</evidence>
<accession>A0A3P7MWU9</accession>
<sequence length="75" mass="8602">MLRCGTELRRCCLARIAIRWVWISGALDVFLRNWQPKRLCSRAIRKLIRFSAYSGTLPHSTVYHSGQQAVLLGTV</sequence>
<evidence type="ECO:0000313" key="2">
    <source>
        <dbReference type="Proteomes" id="UP000271098"/>
    </source>
</evidence>
<protein>
    <submittedName>
        <fullName evidence="1">Uncharacterized protein</fullName>
    </submittedName>
</protein>
<feature type="non-terminal residue" evidence="1">
    <location>
        <position position="75"/>
    </location>
</feature>
<gene>
    <name evidence="1" type="ORF">GPUH_LOCUS16038</name>
</gene>
<reference evidence="1 2" key="1">
    <citation type="submission" date="2018-11" db="EMBL/GenBank/DDBJ databases">
        <authorList>
            <consortium name="Pathogen Informatics"/>
        </authorList>
    </citation>
    <scope>NUCLEOTIDE SEQUENCE [LARGE SCALE GENOMIC DNA]</scope>
</reference>
<dbReference type="AlphaFoldDB" id="A0A3P7MWU9"/>
<proteinExistence type="predicted"/>
<name>A0A3P7MWU9_9BILA</name>